<dbReference type="Pfam" id="PF00072">
    <property type="entry name" value="Response_reg"/>
    <property type="match status" value="1"/>
</dbReference>
<dbReference type="PROSITE" id="PS51755">
    <property type="entry name" value="OMPR_PHOB"/>
    <property type="match status" value="1"/>
</dbReference>
<proteinExistence type="predicted"/>
<feature type="domain" description="Response regulatory" evidence="8">
    <location>
        <begin position="3"/>
        <end position="115"/>
    </location>
</feature>
<reference evidence="10 11" key="1">
    <citation type="submission" date="2018-05" db="EMBL/GenBank/DDBJ databases">
        <title>Genomic Encyclopedia of Type Strains, Phase IV (KMG-IV): sequencing the most valuable type-strain genomes for metagenomic binning, comparative biology and taxonomic classification.</title>
        <authorList>
            <person name="Goeker M."/>
        </authorList>
    </citation>
    <scope>NUCLEOTIDE SEQUENCE [LARGE SCALE GENOMIC DNA]</scope>
    <source>
        <strain evidence="10 11">DSM 44704</strain>
    </source>
</reference>
<feature type="DNA-binding region" description="OmpR/PhoB-type" evidence="7">
    <location>
        <begin position="125"/>
        <end position="220"/>
    </location>
</feature>
<protein>
    <recommendedName>
        <fullName evidence="5">Sensory transduction protein RegX3</fullName>
    </recommendedName>
</protein>
<dbReference type="GO" id="GO:0000976">
    <property type="term" value="F:transcription cis-regulatory region binding"/>
    <property type="evidence" value="ECO:0007669"/>
    <property type="project" value="TreeGrafter"/>
</dbReference>
<dbReference type="CDD" id="cd00383">
    <property type="entry name" value="trans_reg_C"/>
    <property type="match status" value="1"/>
</dbReference>
<evidence type="ECO:0000256" key="1">
    <source>
        <dbReference type="ARBA" id="ARBA00022553"/>
    </source>
</evidence>
<dbReference type="SMART" id="SM00448">
    <property type="entry name" value="REC"/>
    <property type="match status" value="1"/>
</dbReference>
<dbReference type="InterPro" id="IPR001789">
    <property type="entry name" value="Sig_transdc_resp-reg_receiver"/>
</dbReference>
<evidence type="ECO:0000256" key="4">
    <source>
        <dbReference type="ARBA" id="ARBA00023163"/>
    </source>
</evidence>
<dbReference type="Proteomes" id="UP000247569">
    <property type="component" value="Unassembled WGS sequence"/>
</dbReference>
<keyword evidence="11" id="KW-1185">Reference proteome</keyword>
<evidence type="ECO:0000259" key="8">
    <source>
        <dbReference type="PROSITE" id="PS50110"/>
    </source>
</evidence>
<organism evidence="10 11">
    <name type="scientific">Nocardia tenerifensis</name>
    <dbReference type="NCBI Taxonomy" id="228006"/>
    <lineage>
        <taxon>Bacteria</taxon>
        <taxon>Bacillati</taxon>
        <taxon>Actinomycetota</taxon>
        <taxon>Actinomycetes</taxon>
        <taxon>Mycobacteriales</taxon>
        <taxon>Nocardiaceae</taxon>
        <taxon>Nocardia</taxon>
    </lineage>
</organism>
<dbReference type="OrthoDB" id="4527530at2"/>
<keyword evidence="4" id="KW-0804">Transcription</keyword>
<evidence type="ECO:0000313" key="11">
    <source>
        <dbReference type="Proteomes" id="UP000247569"/>
    </source>
</evidence>
<name>A0A318KAJ6_9NOCA</name>
<evidence type="ECO:0000256" key="6">
    <source>
        <dbReference type="PROSITE-ProRule" id="PRU00169"/>
    </source>
</evidence>
<dbReference type="InterPro" id="IPR001867">
    <property type="entry name" value="OmpR/PhoB-type_DNA-bd"/>
</dbReference>
<dbReference type="SMART" id="SM00862">
    <property type="entry name" value="Trans_reg_C"/>
    <property type="match status" value="1"/>
</dbReference>
<feature type="domain" description="OmpR/PhoB-type" evidence="9">
    <location>
        <begin position="125"/>
        <end position="220"/>
    </location>
</feature>
<evidence type="ECO:0000313" key="10">
    <source>
        <dbReference type="EMBL" id="PXX61722.1"/>
    </source>
</evidence>
<dbReference type="PROSITE" id="PS50110">
    <property type="entry name" value="RESPONSE_REGULATORY"/>
    <property type="match status" value="1"/>
</dbReference>
<evidence type="ECO:0000259" key="9">
    <source>
        <dbReference type="PROSITE" id="PS51755"/>
    </source>
</evidence>
<accession>A0A318KAJ6</accession>
<sequence>MLRVVVVEDDVGVAEAVIDGLRAHGFGAVDHLSHGLDLLTSYTSYDAVILDLGLPDLNGYLVLRQLRKVSDVPVVVLTAEDDEYSAVSCLRAGADDYIIKPPRVGELAARLESIVRRCRTTESGPEVVLAGDVKVDLAARSVEVAGAPIALTQKEFAVARVLAEHAGVAVGRDKIMTEVWGEKTPSTSRSLDVHMGALRAKLNRPGLIITIHGFGYRWSR</sequence>
<feature type="modified residue" description="4-aspartylphosphate" evidence="6">
    <location>
        <position position="51"/>
    </location>
</feature>
<evidence type="ECO:0000256" key="2">
    <source>
        <dbReference type="ARBA" id="ARBA00023015"/>
    </source>
</evidence>
<dbReference type="PANTHER" id="PTHR48111:SF72">
    <property type="entry name" value="SENSORY TRANSDUCTION PROTEIN REGX3"/>
    <property type="match status" value="1"/>
</dbReference>
<dbReference type="GO" id="GO:0032993">
    <property type="term" value="C:protein-DNA complex"/>
    <property type="evidence" value="ECO:0007669"/>
    <property type="project" value="TreeGrafter"/>
</dbReference>
<dbReference type="Gene3D" id="1.10.10.10">
    <property type="entry name" value="Winged helix-like DNA-binding domain superfamily/Winged helix DNA-binding domain"/>
    <property type="match status" value="1"/>
</dbReference>
<comment type="caution">
    <text evidence="10">The sequence shown here is derived from an EMBL/GenBank/DDBJ whole genome shotgun (WGS) entry which is preliminary data.</text>
</comment>
<dbReference type="Gene3D" id="3.40.50.2300">
    <property type="match status" value="1"/>
</dbReference>
<dbReference type="Pfam" id="PF00486">
    <property type="entry name" value="Trans_reg_C"/>
    <property type="match status" value="1"/>
</dbReference>
<dbReference type="InterPro" id="IPR039420">
    <property type="entry name" value="WalR-like"/>
</dbReference>
<dbReference type="GO" id="GO:0000156">
    <property type="term" value="F:phosphorelay response regulator activity"/>
    <property type="evidence" value="ECO:0007669"/>
    <property type="project" value="TreeGrafter"/>
</dbReference>
<evidence type="ECO:0000256" key="7">
    <source>
        <dbReference type="PROSITE-ProRule" id="PRU01091"/>
    </source>
</evidence>
<dbReference type="InterPro" id="IPR036388">
    <property type="entry name" value="WH-like_DNA-bd_sf"/>
</dbReference>
<evidence type="ECO:0000256" key="5">
    <source>
        <dbReference type="ARBA" id="ARBA00041201"/>
    </source>
</evidence>
<dbReference type="PANTHER" id="PTHR48111">
    <property type="entry name" value="REGULATOR OF RPOS"/>
    <property type="match status" value="1"/>
</dbReference>
<dbReference type="GO" id="GO:0005829">
    <property type="term" value="C:cytosol"/>
    <property type="evidence" value="ECO:0007669"/>
    <property type="project" value="TreeGrafter"/>
</dbReference>
<dbReference type="GO" id="GO:0006355">
    <property type="term" value="P:regulation of DNA-templated transcription"/>
    <property type="evidence" value="ECO:0007669"/>
    <property type="project" value="InterPro"/>
</dbReference>
<evidence type="ECO:0000256" key="3">
    <source>
        <dbReference type="ARBA" id="ARBA00023125"/>
    </source>
</evidence>
<gene>
    <name evidence="10" type="ORF">DFR70_108280</name>
</gene>
<keyword evidence="3 7" id="KW-0238">DNA-binding</keyword>
<dbReference type="AlphaFoldDB" id="A0A318KAJ6"/>
<dbReference type="EMBL" id="QJKF01000008">
    <property type="protein sequence ID" value="PXX61722.1"/>
    <property type="molecule type" value="Genomic_DNA"/>
</dbReference>
<dbReference type="InterPro" id="IPR011006">
    <property type="entry name" value="CheY-like_superfamily"/>
</dbReference>
<keyword evidence="1 6" id="KW-0597">Phosphoprotein</keyword>
<keyword evidence="2" id="KW-0805">Transcription regulation</keyword>
<dbReference type="SUPFAM" id="SSF52172">
    <property type="entry name" value="CheY-like"/>
    <property type="match status" value="1"/>
</dbReference>